<dbReference type="InterPro" id="IPR034428">
    <property type="entry name" value="ThiH/NoCL/HydG-like"/>
</dbReference>
<keyword evidence="3" id="KW-0949">S-adenosyl-L-methionine</keyword>
<dbReference type="PROSITE" id="PS51918">
    <property type="entry name" value="RADICAL_SAM"/>
    <property type="match status" value="1"/>
</dbReference>
<dbReference type="SFLD" id="SFLDG01081">
    <property type="entry name" value="cleavage_of_the_Ca-Cb_bond_in"/>
    <property type="match status" value="1"/>
</dbReference>
<evidence type="ECO:0000313" key="10">
    <source>
        <dbReference type="Proteomes" id="UP000230821"/>
    </source>
</evidence>
<evidence type="ECO:0000256" key="6">
    <source>
        <dbReference type="ARBA" id="ARBA00023014"/>
    </source>
</evidence>
<proteinExistence type="predicted"/>
<dbReference type="GO" id="GO:0042364">
    <property type="term" value="P:water-soluble vitamin biosynthetic process"/>
    <property type="evidence" value="ECO:0007669"/>
    <property type="project" value="UniProtKB-ARBA"/>
</dbReference>
<dbReference type="Proteomes" id="UP000230821">
    <property type="component" value="Unassembled WGS sequence"/>
</dbReference>
<dbReference type="Pfam" id="PF06968">
    <property type="entry name" value="BATS"/>
    <property type="match status" value="1"/>
</dbReference>
<feature type="region of interest" description="Disordered" evidence="7">
    <location>
        <begin position="1"/>
        <end position="33"/>
    </location>
</feature>
<evidence type="ECO:0000256" key="3">
    <source>
        <dbReference type="ARBA" id="ARBA00022691"/>
    </source>
</evidence>
<dbReference type="Gene3D" id="3.20.20.70">
    <property type="entry name" value="Aldolase class I"/>
    <property type="match status" value="1"/>
</dbReference>
<dbReference type="GO" id="GO:0051539">
    <property type="term" value="F:4 iron, 4 sulfur cluster binding"/>
    <property type="evidence" value="ECO:0007669"/>
    <property type="project" value="UniProtKB-KW"/>
</dbReference>
<reference evidence="9 10" key="1">
    <citation type="submission" date="2017-10" db="EMBL/GenBank/DDBJ databases">
        <title>Novel microbial diversity and functional potential in the marine mammal oral microbiome.</title>
        <authorList>
            <person name="Dudek N.K."/>
            <person name="Sun C.L."/>
            <person name="Burstein D."/>
            <person name="Kantor R.S."/>
            <person name="Aliaga Goltsman D.S."/>
            <person name="Bik E.M."/>
            <person name="Thomas B.C."/>
            <person name="Banfield J.F."/>
            <person name="Relman D.A."/>
        </authorList>
    </citation>
    <scope>NUCLEOTIDE SEQUENCE [LARGE SCALE GENOMIC DNA]</scope>
    <source>
        <strain evidence="9">DOLJORAL78_47_16</strain>
    </source>
</reference>
<keyword evidence="6" id="KW-0411">Iron-sulfur</keyword>
<dbReference type="EMBL" id="PDSK01000156">
    <property type="protein sequence ID" value="PIE31308.1"/>
    <property type="molecule type" value="Genomic_DNA"/>
</dbReference>
<evidence type="ECO:0000259" key="8">
    <source>
        <dbReference type="PROSITE" id="PS51918"/>
    </source>
</evidence>
<dbReference type="GO" id="GO:0046872">
    <property type="term" value="F:metal ion binding"/>
    <property type="evidence" value="ECO:0007669"/>
    <property type="project" value="UniProtKB-KW"/>
</dbReference>
<dbReference type="InterPro" id="IPR010722">
    <property type="entry name" value="BATS_dom"/>
</dbReference>
<keyword evidence="2" id="KW-0004">4Fe-4S</keyword>
<name>A0A2G6K6I3_9BACT</name>
<feature type="domain" description="Radical SAM core" evidence="8">
    <location>
        <begin position="127"/>
        <end position="363"/>
    </location>
</feature>
<dbReference type="InterPro" id="IPR007197">
    <property type="entry name" value="rSAM"/>
</dbReference>
<evidence type="ECO:0000256" key="4">
    <source>
        <dbReference type="ARBA" id="ARBA00022723"/>
    </source>
</evidence>
<evidence type="ECO:0000313" key="9">
    <source>
        <dbReference type="EMBL" id="PIE31308.1"/>
    </source>
</evidence>
<sequence length="526" mass="59882">MSTLNLQKTVTHSPDVKTPHFPPLSGKKPTAAGSGIKSWIKNRIKQEQIDKYLEKGKDFIDDGRIEQQIADAVNPDPLKVRDIIAKSRAIEDLTPEETATLLNVTDPELWQEMETAGGEIKRHVYDNRIVTFAPLYLSTTCVNDCVYCGFRTSNHEMTRRVLTKEEIEREIAVLAGKIGHKRLIVVYGEHPKSDIDFMVESLKTIYSVQFPTKRGYGSIRRVNVNAPPLSIEALERLHEVGIGTYQVFQETYHHSTYSKVHPSHTLKGNYQWRLYCMHRAFEAGIDDVGIGALFGLYDWKFEIMGLVYHSLELEKCFGIGPHTISFPRIEHAGGAPYTEDNTHHISDEAFRRVVTVLRLAVPHTGLILTARETPEIRRSLIPIGVTQTDASTKIGIGAYSDSQDEQKDQRQQFLLGDIRSLDEVVCELAEMGHITSFCTAGYRCGRTGKKIMELLRCGKEGEFCKLNAVITFREWLDDFASEETKEIGEKLIAQELDEIQEKKPEIYPYVMDFYTRTQQGERDLYF</sequence>
<dbReference type="InterPro" id="IPR024007">
    <property type="entry name" value="FeFe-hyd_mat_HydG"/>
</dbReference>
<dbReference type="GO" id="GO:0003824">
    <property type="term" value="F:catalytic activity"/>
    <property type="evidence" value="ECO:0007669"/>
    <property type="project" value="InterPro"/>
</dbReference>
<dbReference type="GO" id="GO:0044272">
    <property type="term" value="P:sulfur compound biosynthetic process"/>
    <property type="evidence" value="ECO:0007669"/>
    <property type="project" value="UniProtKB-ARBA"/>
</dbReference>
<dbReference type="CDD" id="cd01335">
    <property type="entry name" value="Radical_SAM"/>
    <property type="match status" value="1"/>
</dbReference>
<evidence type="ECO:0000256" key="5">
    <source>
        <dbReference type="ARBA" id="ARBA00023004"/>
    </source>
</evidence>
<keyword evidence="5" id="KW-0408">Iron</keyword>
<dbReference type="SMART" id="SM00876">
    <property type="entry name" value="BATS"/>
    <property type="match status" value="1"/>
</dbReference>
<dbReference type="SFLD" id="SFLDG01060">
    <property type="entry name" value="BATS_domain_containing"/>
    <property type="match status" value="1"/>
</dbReference>
<keyword evidence="4" id="KW-0479">Metal-binding</keyword>
<dbReference type="AlphaFoldDB" id="A0A2G6K6I3"/>
<dbReference type="InterPro" id="IPR058240">
    <property type="entry name" value="rSAM_sf"/>
</dbReference>
<organism evidence="9 10">
    <name type="scientific">candidate division KSB3 bacterium</name>
    <dbReference type="NCBI Taxonomy" id="2044937"/>
    <lineage>
        <taxon>Bacteria</taxon>
        <taxon>candidate division KSB3</taxon>
    </lineage>
</organism>
<evidence type="ECO:0000256" key="1">
    <source>
        <dbReference type="ARBA" id="ARBA00001966"/>
    </source>
</evidence>
<dbReference type="Pfam" id="PF04055">
    <property type="entry name" value="Radical_SAM"/>
    <property type="match status" value="1"/>
</dbReference>
<dbReference type="PANTHER" id="PTHR43583">
    <property type="entry name" value="2-IMINOACETATE SYNTHASE"/>
    <property type="match status" value="1"/>
</dbReference>
<comment type="caution">
    <text evidence="9">The sequence shown here is derived from an EMBL/GenBank/DDBJ whole genome shotgun (WGS) entry which is preliminary data.</text>
</comment>
<evidence type="ECO:0000256" key="7">
    <source>
        <dbReference type="SAM" id="MobiDB-lite"/>
    </source>
</evidence>
<dbReference type="NCBIfam" id="TIGR03955">
    <property type="entry name" value="rSAM_HydG"/>
    <property type="match status" value="1"/>
</dbReference>
<comment type="cofactor">
    <cofactor evidence="1">
        <name>[4Fe-4S] cluster</name>
        <dbReference type="ChEBI" id="CHEBI:49883"/>
    </cofactor>
</comment>
<gene>
    <name evidence="9" type="ORF">CSA56_18715</name>
</gene>
<evidence type="ECO:0000256" key="2">
    <source>
        <dbReference type="ARBA" id="ARBA00022485"/>
    </source>
</evidence>
<dbReference type="SFLD" id="SFLDS00029">
    <property type="entry name" value="Radical_SAM"/>
    <property type="match status" value="1"/>
</dbReference>
<dbReference type="PANTHER" id="PTHR43583:SF2">
    <property type="entry name" value="THIAZOLE BIOSYNTHESIS PROTEIN"/>
    <property type="match status" value="1"/>
</dbReference>
<protein>
    <submittedName>
        <fullName evidence="9">[FeFe] hydrogenase H-cluster radical SAM maturase HydG</fullName>
    </submittedName>
</protein>
<dbReference type="SUPFAM" id="SSF102114">
    <property type="entry name" value="Radical SAM enzymes"/>
    <property type="match status" value="1"/>
</dbReference>
<dbReference type="InterPro" id="IPR013785">
    <property type="entry name" value="Aldolase_TIM"/>
</dbReference>
<accession>A0A2G6K6I3</accession>
<feature type="compositionally biased region" description="Polar residues" evidence="7">
    <location>
        <begin position="1"/>
        <end position="12"/>
    </location>
</feature>